<name>T1JAI4_STRMM</name>
<reference evidence="1" key="2">
    <citation type="submission" date="2015-02" db="UniProtKB">
        <authorList>
            <consortium name="EnsemblMetazoa"/>
        </authorList>
    </citation>
    <scope>IDENTIFICATION</scope>
</reference>
<keyword evidence="2" id="KW-1185">Reference proteome</keyword>
<dbReference type="AlphaFoldDB" id="T1JAI4"/>
<sequence>MQSLKLILSYKKPMLAKHKEELDEICEVLDQDLQCVADYIKSCFLPKEKEALGDLINKSMELIRDLCDDGPFKTEYLRHAECVGRIYDEDHCNDSYYQLINMSTLPVQQMQLRKYCW</sequence>
<dbReference type="EnsemblMetazoa" id="SMAR010753-RA">
    <property type="protein sequence ID" value="SMAR010753-PA"/>
    <property type="gene ID" value="SMAR010753"/>
</dbReference>
<dbReference type="PANTHER" id="PTHR33964:SF1">
    <property type="entry name" value="RE45066P"/>
    <property type="match status" value="1"/>
</dbReference>
<organism evidence="1 2">
    <name type="scientific">Strigamia maritima</name>
    <name type="common">European centipede</name>
    <name type="synonym">Geophilus maritimus</name>
    <dbReference type="NCBI Taxonomy" id="126957"/>
    <lineage>
        <taxon>Eukaryota</taxon>
        <taxon>Metazoa</taxon>
        <taxon>Ecdysozoa</taxon>
        <taxon>Arthropoda</taxon>
        <taxon>Myriapoda</taxon>
        <taxon>Chilopoda</taxon>
        <taxon>Pleurostigmophora</taxon>
        <taxon>Geophilomorpha</taxon>
        <taxon>Linotaeniidae</taxon>
        <taxon>Strigamia</taxon>
    </lineage>
</organism>
<proteinExistence type="predicted"/>
<protein>
    <recommendedName>
        <fullName evidence="3">DUF19 domain-containing protein</fullName>
    </recommendedName>
</protein>
<dbReference type="HOGENOM" id="CLU_2087868_0_0_1"/>
<dbReference type="EMBL" id="JH431999">
    <property type="status" value="NOT_ANNOTATED_CDS"/>
    <property type="molecule type" value="Genomic_DNA"/>
</dbReference>
<dbReference type="PhylomeDB" id="T1JAI4"/>
<reference evidence="2" key="1">
    <citation type="submission" date="2011-05" db="EMBL/GenBank/DDBJ databases">
        <authorList>
            <person name="Richards S.R."/>
            <person name="Qu J."/>
            <person name="Jiang H."/>
            <person name="Jhangiani S.N."/>
            <person name="Agravi P."/>
            <person name="Goodspeed R."/>
            <person name="Gross S."/>
            <person name="Mandapat C."/>
            <person name="Jackson L."/>
            <person name="Mathew T."/>
            <person name="Pu L."/>
            <person name="Thornton R."/>
            <person name="Saada N."/>
            <person name="Wilczek-Boney K.B."/>
            <person name="Lee S."/>
            <person name="Kovar C."/>
            <person name="Wu Y."/>
            <person name="Scherer S.E."/>
            <person name="Worley K.C."/>
            <person name="Muzny D.M."/>
            <person name="Gibbs R."/>
        </authorList>
    </citation>
    <scope>NUCLEOTIDE SEQUENCE</scope>
    <source>
        <strain evidence="2">Brora</strain>
    </source>
</reference>
<dbReference type="Proteomes" id="UP000014500">
    <property type="component" value="Unassembled WGS sequence"/>
</dbReference>
<dbReference type="PANTHER" id="PTHR33964">
    <property type="entry name" value="RE45066P-RELATED"/>
    <property type="match status" value="1"/>
</dbReference>
<evidence type="ECO:0000313" key="2">
    <source>
        <dbReference type="Proteomes" id="UP000014500"/>
    </source>
</evidence>
<evidence type="ECO:0000313" key="1">
    <source>
        <dbReference type="EnsemblMetazoa" id="SMAR010753-PA"/>
    </source>
</evidence>
<evidence type="ECO:0008006" key="3">
    <source>
        <dbReference type="Google" id="ProtNLM"/>
    </source>
</evidence>
<accession>T1JAI4</accession>